<evidence type="ECO:0000313" key="3">
    <source>
        <dbReference type="EMBL" id="KAG0149800.1"/>
    </source>
</evidence>
<dbReference type="InterPro" id="IPR036249">
    <property type="entry name" value="Thioredoxin-like_sf"/>
</dbReference>
<name>A0A9P6TFJ2_9BASI</name>
<feature type="region of interest" description="Disordered" evidence="2">
    <location>
        <begin position="17"/>
        <end position="44"/>
    </location>
</feature>
<protein>
    <recommendedName>
        <fullName evidence="5">Phosducin thioredoxin-like domain-containing protein</fullName>
    </recommendedName>
</protein>
<dbReference type="PANTHER" id="PTHR45809:SF3">
    <property type="entry name" value="VIRAL IAP-ASSOCIATED FACTOR HOMOLOG"/>
    <property type="match status" value="1"/>
</dbReference>
<reference evidence="3" key="1">
    <citation type="submission" date="2013-11" db="EMBL/GenBank/DDBJ databases">
        <title>Genome sequence of the fusiform rust pathogen reveals effectors for host alternation and coevolution with pine.</title>
        <authorList>
            <consortium name="DOE Joint Genome Institute"/>
            <person name="Smith K."/>
            <person name="Pendleton A."/>
            <person name="Kubisiak T."/>
            <person name="Anderson C."/>
            <person name="Salamov A."/>
            <person name="Aerts A."/>
            <person name="Riley R."/>
            <person name="Clum A."/>
            <person name="Lindquist E."/>
            <person name="Ence D."/>
            <person name="Campbell M."/>
            <person name="Kronenberg Z."/>
            <person name="Feau N."/>
            <person name="Dhillon B."/>
            <person name="Hamelin R."/>
            <person name="Burleigh J."/>
            <person name="Smith J."/>
            <person name="Yandell M."/>
            <person name="Nelson C."/>
            <person name="Grigoriev I."/>
            <person name="Davis J."/>
        </authorList>
    </citation>
    <scope>NUCLEOTIDE SEQUENCE</scope>
    <source>
        <strain evidence="3">G11</strain>
    </source>
</reference>
<dbReference type="GO" id="GO:0006457">
    <property type="term" value="P:protein folding"/>
    <property type="evidence" value="ECO:0007669"/>
    <property type="project" value="TreeGrafter"/>
</dbReference>
<organism evidence="3 4">
    <name type="scientific">Cronartium quercuum f. sp. fusiforme G11</name>
    <dbReference type="NCBI Taxonomy" id="708437"/>
    <lineage>
        <taxon>Eukaryota</taxon>
        <taxon>Fungi</taxon>
        <taxon>Dikarya</taxon>
        <taxon>Basidiomycota</taxon>
        <taxon>Pucciniomycotina</taxon>
        <taxon>Pucciniomycetes</taxon>
        <taxon>Pucciniales</taxon>
        <taxon>Coleosporiaceae</taxon>
        <taxon>Cronartium</taxon>
    </lineage>
</organism>
<dbReference type="GO" id="GO:0005737">
    <property type="term" value="C:cytoplasm"/>
    <property type="evidence" value="ECO:0007669"/>
    <property type="project" value="TreeGrafter"/>
</dbReference>
<evidence type="ECO:0008006" key="5">
    <source>
        <dbReference type="Google" id="ProtNLM"/>
    </source>
</evidence>
<dbReference type="Gene3D" id="3.40.30.10">
    <property type="entry name" value="Glutaredoxin"/>
    <property type="match status" value="1"/>
</dbReference>
<sequence>MPALRYSEDTEFNDALRARGIIPPLPTVDSPPSSPTPARGDEAKAKLSELLEGASTTDALAKLEIEDLDLEDELPTHLIEAWRESRLNQLGGVEAIRRQARFGPGVRPIGREDYVREVNEASEKNFPDYDSEKEGGRRTGTGVVLCLWNDSAPSRHLLDLLERLSSLYPTTHFLSIPGTSCIDNYPAANQPTLLCYRHGKCVRQYVGIGQAGNDQGTRFNGLATRLEDLEAELASIGMLDEDLKDAQVSARVPVSRKEVDGNESEDSDGVEHSSCKRPNRAKNIRNGFSASSRGRTNDSDSDLDI</sequence>
<dbReference type="PANTHER" id="PTHR45809">
    <property type="entry name" value="VIRAL IAP-ASSOCIATED FACTOR HOMOLOG"/>
    <property type="match status" value="1"/>
</dbReference>
<dbReference type="EMBL" id="MU167224">
    <property type="protein sequence ID" value="KAG0149800.1"/>
    <property type="molecule type" value="Genomic_DNA"/>
</dbReference>
<comment type="similarity">
    <text evidence="1">Belongs to the phosducin family.</text>
</comment>
<dbReference type="InterPro" id="IPR051498">
    <property type="entry name" value="Phosducin-like_chap/apop_reg"/>
</dbReference>
<gene>
    <name evidence="3" type="ORF">CROQUDRAFT_88641</name>
</gene>
<dbReference type="SUPFAM" id="SSF52833">
    <property type="entry name" value="Thioredoxin-like"/>
    <property type="match status" value="1"/>
</dbReference>
<feature type="region of interest" description="Disordered" evidence="2">
    <location>
        <begin position="254"/>
        <end position="305"/>
    </location>
</feature>
<evidence type="ECO:0000256" key="1">
    <source>
        <dbReference type="ARBA" id="ARBA00009686"/>
    </source>
</evidence>
<dbReference type="OrthoDB" id="45518at2759"/>
<evidence type="ECO:0000313" key="4">
    <source>
        <dbReference type="Proteomes" id="UP000886653"/>
    </source>
</evidence>
<evidence type="ECO:0000256" key="2">
    <source>
        <dbReference type="SAM" id="MobiDB-lite"/>
    </source>
</evidence>
<keyword evidence="4" id="KW-1185">Reference proteome</keyword>
<dbReference type="Proteomes" id="UP000886653">
    <property type="component" value="Unassembled WGS sequence"/>
</dbReference>
<dbReference type="AlphaFoldDB" id="A0A9P6TFJ2"/>
<accession>A0A9P6TFJ2</accession>
<proteinExistence type="inferred from homology"/>
<comment type="caution">
    <text evidence="3">The sequence shown here is derived from an EMBL/GenBank/DDBJ whole genome shotgun (WGS) entry which is preliminary data.</text>
</comment>